<comment type="caution">
    <text evidence="1">The sequence shown here is derived from an EMBL/GenBank/DDBJ whole genome shotgun (WGS) entry which is preliminary data.</text>
</comment>
<dbReference type="EMBL" id="QAAD01000006">
    <property type="protein sequence ID" value="PTN09035.1"/>
    <property type="molecule type" value="Genomic_DNA"/>
</dbReference>
<protein>
    <submittedName>
        <fullName evidence="1">Uncharacterized protein</fullName>
    </submittedName>
</protein>
<reference evidence="1 2" key="1">
    <citation type="submission" date="2018-04" db="EMBL/GenBank/DDBJ databases">
        <title>Genomic Encyclopedia of Archaeal and Bacterial Type Strains, Phase II (KMG-II): from individual species to whole genera.</title>
        <authorList>
            <person name="Goeker M."/>
        </authorList>
    </citation>
    <scope>NUCLEOTIDE SEQUENCE [LARGE SCALE GENOMIC DNA]</scope>
    <source>
        <strain evidence="1 2">DSM 28823</strain>
    </source>
</reference>
<evidence type="ECO:0000313" key="2">
    <source>
        <dbReference type="Proteomes" id="UP000243525"/>
    </source>
</evidence>
<proteinExistence type="predicted"/>
<dbReference type="RefSeq" id="WP_146161463.1">
    <property type="nucleotide sequence ID" value="NZ_OY782574.1"/>
</dbReference>
<dbReference type="AlphaFoldDB" id="A0A2T5C2U2"/>
<sequence>MTPEDKEILRLKKALPNESILKILDRYKKEYGFNDYYGALDSLLYRLGMSFGHEPIDDLNTNRQLGFIPYIIYSQENYLNEPGGRQNLQADISPFKKLEDSKAYSTKEVIYRLRQISNLEEILFKASS</sequence>
<evidence type="ECO:0000313" key="1">
    <source>
        <dbReference type="EMBL" id="PTN09035.1"/>
    </source>
</evidence>
<accession>A0A2T5C2U2</accession>
<name>A0A2T5C2U2_9BACT</name>
<dbReference type="Proteomes" id="UP000243525">
    <property type="component" value="Unassembled WGS sequence"/>
</dbReference>
<gene>
    <name evidence="1" type="ORF">C8N47_106135</name>
</gene>
<organism evidence="1 2">
    <name type="scientific">Mangrovibacterium marinum</name>
    <dbReference type="NCBI Taxonomy" id="1639118"/>
    <lineage>
        <taxon>Bacteria</taxon>
        <taxon>Pseudomonadati</taxon>
        <taxon>Bacteroidota</taxon>
        <taxon>Bacteroidia</taxon>
        <taxon>Marinilabiliales</taxon>
        <taxon>Prolixibacteraceae</taxon>
        <taxon>Mangrovibacterium</taxon>
    </lineage>
</organism>
<keyword evidence="2" id="KW-1185">Reference proteome</keyword>